<proteinExistence type="predicted"/>
<gene>
    <name evidence="2" type="ORF">LTR24_004822</name>
</gene>
<protein>
    <recommendedName>
        <fullName evidence="4">GroES-like protein</fullName>
    </recommendedName>
</protein>
<dbReference type="Proteomes" id="UP001345013">
    <property type="component" value="Unassembled WGS sequence"/>
</dbReference>
<name>A0ABR0KAS8_9EURO</name>
<comment type="caution">
    <text evidence="2">The sequence shown here is derived from an EMBL/GenBank/DDBJ whole genome shotgun (WGS) entry which is preliminary data.</text>
</comment>
<dbReference type="Gene3D" id="3.90.180.10">
    <property type="entry name" value="Medium-chain alcohol dehydrogenases, catalytic domain"/>
    <property type="match status" value="1"/>
</dbReference>
<feature type="region of interest" description="Disordered" evidence="1">
    <location>
        <begin position="110"/>
        <end position="131"/>
    </location>
</feature>
<evidence type="ECO:0000313" key="3">
    <source>
        <dbReference type="Proteomes" id="UP001345013"/>
    </source>
</evidence>
<dbReference type="EMBL" id="JAVRRG010000052">
    <property type="protein sequence ID" value="KAK5092782.1"/>
    <property type="molecule type" value="Genomic_DNA"/>
</dbReference>
<dbReference type="InterPro" id="IPR051397">
    <property type="entry name" value="Zn-ADH-like_protein"/>
</dbReference>
<dbReference type="SUPFAM" id="SSF51735">
    <property type="entry name" value="NAD(P)-binding Rossmann-fold domains"/>
    <property type="match status" value="1"/>
</dbReference>
<dbReference type="Gene3D" id="3.40.50.720">
    <property type="entry name" value="NAD(P)-binding Rossmann-like Domain"/>
    <property type="match status" value="1"/>
</dbReference>
<dbReference type="InterPro" id="IPR036291">
    <property type="entry name" value="NAD(P)-bd_dom_sf"/>
</dbReference>
<organism evidence="2 3">
    <name type="scientific">Lithohypha guttulata</name>
    <dbReference type="NCBI Taxonomy" id="1690604"/>
    <lineage>
        <taxon>Eukaryota</taxon>
        <taxon>Fungi</taxon>
        <taxon>Dikarya</taxon>
        <taxon>Ascomycota</taxon>
        <taxon>Pezizomycotina</taxon>
        <taxon>Eurotiomycetes</taxon>
        <taxon>Chaetothyriomycetidae</taxon>
        <taxon>Chaetothyriales</taxon>
        <taxon>Trichomeriaceae</taxon>
        <taxon>Lithohypha</taxon>
    </lineage>
</organism>
<dbReference type="PANTHER" id="PTHR43677">
    <property type="entry name" value="SHORT-CHAIN DEHYDROGENASE/REDUCTASE"/>
    <property type="match status" value="1"/>
</dbReference>
<feature type="compositionally biased region" description="Acidic residues" evidence="1">
    <location>
        <begin position="117"/>
        <end position="128"/>
    </location>
</feature>
<evidence type="ECO:0000256" key="1">
    <source>
        <dbReference type="SAM" id="MobiDB-lite"/>
    </source>
</evidence>
<accession>A0ABR0KAS8</accession>
<dbReference type="PANTHER" id="PTHR43677:SF11">
    <property type="entry name" value="ZINC-CONTAINING ALCOHOL DEHYDROGENASE"/>
    <property type="match status" value="1"/>
</dbReference>
<dbReference type="SUPFAM" id="SSF50129">
    <property type="entry name" value="GroES-like"/>
    <property type="match status" value="1"/>
</dbReference>
<keyword evidence="3" id="KW-1185">Reference proteome</keyword>
<evidence type="ECO:0008006" key="4">
    <source>
        <dbReference type="Google" id="ProtNLM"/>
    </source>
</evidence>
<sequence length="365" mass="38537">MSTTTPTTISIPPTLTTVPVPQPSSPQLLIRMLASALPQLVRSQAAGTHYSVADVALPYTPGIDGVGYTDDGKLVYVNLLAGSRARGGGFAEWAVVDERAVTEVRAPGSVVTAAGDGDGDGASEGDEEERMRKREVGVKVAALVNPALSSWMAMKYRANISEFESRGKSWSVLVLGATSASGRIAALFARRLGAARVIGAARDSTALERLRSRGVVDESIVLDRDNVSKTDWSALRRVEIYPLVVLDYVYGRAALALMDALPGAASMAEELEVRWVQVGALGGESEIVVPGPLLRGKNLSLSGAGPGSWSMKALGGEMGGLIGAIVEGVGLEGEWREEYGVVERRLEDVGEAWADREGRTVFVEG</sequence>
<reference evidence="2 3" key="1">
    <citation type="submission" date="2023-08" db="EMBL/GenBank/DDBJ databases">
        <title>Black Yeasts Isolated from many extreme environments.</title>
        <authorList>
            <person name="Coleine C."/>
            <person name="Stajich J.E."/>
            <person name="Selbmann L."/>
        </authorList>
    </citation>
    <scope>NUCLEOTIDE SEQUENCE [LARGE SCALE GENOMIC DNA]</scope>
    <source>
        <strain evidence="2 3">CCFEE 5885</strain>
    </source>
</reference>
<evidence type="ECO:0000313" key="2">
    <source>
        <dbReference type="EMBL" id="KAK5092782.1"/>
    </source>
</evidence>
<dbReference type="InterPro" id="IPR011032">
    <property type="entry name" value="GroES-like_sf"/>
</dbReference>